<proteinExistence type="predicted"/>
<evidence type="ECO:0000313" key="2">
    <source>
        <dbReference type="EnsemblMetazoa" id="AATE006297-PA.1"/>
    </source>
</evidence>
<evidence type="ECO:0000256" key="1">
    <source>
        <dbReference type="SAM" id="MobiDB-lite"/>
    </source>
</evidence>
<sequence>MVDLSERHSKTSRKSSVAGRDTQDDRTGLSNGLDMRSLEHCLSDIMRNVGEASQPDHLKAMVEADGHERRIADGVAATVIIFTDESVIECGLIEFRRNDVYEAPTLSKR</sequence>
<name>A0A182IVI5_ANOAO</name>
<dbReference type="VEuPathDB" id="VectorBase:AATE006297"/>
<reference evidence="2" key="1">
    <citation type="submission" date="2022-08" db="UniProtKB">
        <authorList>
            <consortium name="EnsemblMetazoa"/>
        </authorList>
    </citation>
    <scope>IDENTIFICATION</scope>
    <source>
        <strain evidence="2">EBRO</strain>
    </source>
</reference>
<dbReference type="EnsemblMetazoa" id="AATE006297-RA">
    <property type="protein sequence ID" value="AATE006297-PA.1"/>
    <property type="gene ID" value="AATE006297"/>
</dbReference>
<dbReference type="AlphaFoldDB" id="A0A182IVI5"/>
<organism evidence="2">
    <name type="scientific">Anopheles atroparvus</name>
    <name type="common">European mosquito</name>
    <dbReference type="NCBI Taxonomy" id="41427"/>
    <lineage>
        <taxon>Eukaryota</taxon>
        <taxon>Metazoa</taxon>
        <taxon>Ecdysozoa</taxon>
        <taxon>Arthropoda</taxon>
        <taxon>Hexapoda</taxon>
        <taxon>Insecta</taxon>
        <taxon>Pterygota</taxon>
        <taxon>Neoptera</taxon>
        <taxon>Endopterygota</taxon>
        <taxon>Diptera</taxon>
        <taxon>Nematocera</taxon>
        <taxon>Culicoidea</taxon>
        <taxon>Culicidae</taxon>
        <taxon>Anophelinae</taxon>
        <taxon>Anopheles</taxon>
    </lineage>
</organism>
<feature type="region of interest" description="Disordered" evidence="1">
    <location>
        <begin position="1"/>
        <end position="33"/>
    </location>
</feature>
<accession>A0A182IVI5</accession>
<protein>
    <submittedName>
        <fullName evidence="2">Uncharacterized protein</fullName>
    </submittedName>
</protein>